<evidence type="ECO:0000256" key="3">
    <source>
        <dbReference type="ARBA" id="ARBA00022597"/>
    </source>
</evidence>
<evidence type="ECO:0000313" key="7">
    <source>
        <dbReference type="EMBL" id="BCJ92913.1"/>
    </source>
</evidence>
<evidence type="ECO:0000256" key="1">
    <source>
        <dbReference type="ARBA" id="ARBA00004496"/>
    </source>
</evidence>
<dbReference type="Pfam" id="PF00358">
    <property type="entry name" value="PTS_EIIA_1"/>
    <property type="match status" value="1"/>
</dbReference>
<keyword evidence="2" id="KW-0813">Transport</keyword>
<dbReference type="InterPro" id="IPR050890">
    <property type="entry name" value="PTS_EIIA_component"/>
</dbReference>
<keyword evidence="3" id="KW-0762">Sugar transport</keyword>
<evidence type="ECO:0000256" key="2">
    <source>
        <dbReference type="ARBA" id="ARBA00022448"/>
    </source>
</evidence>
<dbReference type="PANTHER" id="PTHR45008">
    <property type="entry name" value="PTS SYSTEM GLUCOSE-SPECIFIC EIIA COMPONENT"/>
    <property type="match status" value="1"/>
</dbReference>
<keyword evidence="5" id="KW-0598">Phosphotransferase system</keyword>
<dbReference type="GO" id="GO:0009401">
    <property type="term" value="P:phosphoenolpyruvate-dependent sugar phosphotransferase system"/>
    <property type="evidence" value="ECO:0007669"/>
    <property type="project" value="UniProtKB-KW"/>
</dbReference>
<dbReference type="KEGG" id="acel:acsn021_04820"/>
<evidence type="ECO:0000256" key="6">
    <source>
        <dbReference type="ARBA" id="ARBA00022777"/>
    </source>
</evidence>
<organism evidence="7 8">
    <name type="scientific">Anaerocolumna cellulosilytica</name>
    <dbReference type="NCBI Taxonomy" id="433286"/>
    <lineage>
        <taxon>Bacteria</taxon>
        <taxon>Bacillati</taxon>
        <taxon>Bacillota</taxon>
        <taxon>Clostridia</taxon>
        <taxon>Lachnospirales</taxon>
        <taxon>Lachnospiraceae</taxon>
        <taxon>Anaerocolumna</taxon>
    </lineage>
</organism>
<protein>
    <submittedName>
        <fullName evidence="7">Uncharacterized protein</fullName>
    </submittedName>
</protein>
<dbReference type="Proteomes" id="UP000515561">
    <property type="component" value="Chromosome"/>
</dbReference>
<reference evidence="7 8" key="1">
    <citation type="journal article" date="2016" name="Int. J. Syst. Evol. Microbiol.">
        <title>Descriptions of Anaerotaenia torta gen. nov., sp. nov. and Anaerocolumna cellulosilytica gen. nov., sp. nov. isolated from a methanogenic reactor of cattle waste.</title>
        <authorList>
            <person name="Uek A."/>
            <person name="Ohtaki Y."/>
            <person name="Kaku N."/>
            <person name="Ueki K."/>
        </authorList>
    </citation>
    <scope>NUCLEOTIDE SEQUENCE [LARGE SCALE GENOMIC DNA]</scope>
    <source>
        <strain evidence="7 8">SN021</strain>
    </source>
</reference>
<dbReference type="AlphaFoldDB" id="A0A6S6QNI0"/>
<keyword evidence="8" id="KW-1185">Reference proteome</keyword>
<dbReference type="InterPro" id="IPR001127">
    <property type="entry name" value="PTS_EIIA_1_perm"/>
</dbReference>
<dbReference type="GO" id="GO:0016301">
    <property type="term" value="F:kinase activity"/>
    <property type="evidence" value="ECO:0007669"/>
    <property type="project" value="UniProtKB-KW"/>
</dbReference>
<keyword evidence="4" id="KW-0808">Transferase</keyword>
<dbReference type="NCBIfam" id="TIGR00830">
    <property type="entry name" value="PTBA"/>
    <property type="match status" value="1"/>
</dbReference>
<evidence type="ECO:0000313" key="8">
    <source>
        <dbReference type="Proteomes" id="UP000515561"/>
    </source>
</evidence>
<dbReference type="GO" id="GO:0005737">
    <property type="term" value="C:cytoplasm"/>
    <property type="evidence" value="ECO:0007669"/>
    <property type="project" value="UniProtKB-SubCell"/>
</dbReference>
<dbReference type="Gene3D" id="2.70.70.10">
    <property type="entry name" value="Glucose Permease (Domain IIA)"/>
    <property type="match status" value="1"/>
</dbReference>
<gene>
    <name evidence="7" type="ORF">acsn021_04820</name>
</gene>
<accession>A0A6S6QNI0</accession>
<dbReference type="PROSITE" id="PS51093">
    <property type="entry name" value="PTS_EIIA_TYPE_1"/>
    <property type="match status" value="1"/>
</dbReference>
<sequence>MGLLDKLKRRINNSECIYVPITGEVIALKNIADGVFSEGILGQGVGIIPAEGVVYAPFDGTIVQIADTKHAIGLKSNHGAEVLIHVGLDTVEMKGRGFEQQVKVGDTVKNGQQIMTFSISEIQEAGFPITTAIVITNSDDFSSVEVMGEGTKQKLEKLIQIS</sequence>
<comment type="subcellular location">
    <subcellularLocation>
        <location evidence="1">Cytoplasm</location>
    </subcellularLocation>
</comment>
<dbReference type="RefSeq" id="WP_184092667.1">
    <property type="nucleotide sequence ID" value="NZ_AP023367.1"/>
</dbReference>
<evidence type="ECO:0000256" key="4">
    <source>
        <dbReference type="ARBA" id="ARBA00022679"/>
    </source>
</evidence>
<dbReference type="PROSITE" id="PS00371">
    <property type="entry name" value="PTS_EIIA_TYPE_1_HIS"/>
    <property type="match status" value="1"/>
</dbReference>
<proteinExistence type="predicted"/>
<dbReference type="EMBL" id="AP023367">
    <property type="protein sequence ID" value="BCJ92913.1"/>
    <property type="molecule type" value="Genomic_DNA"/>
</dbReference>
<dbReference type="SUPFAM" id="SSF51261">
    <property type="entry name" value="Duplicated hybrid motif"/>
    <property type="match status" value="1"/>
</dbReference>
<dbReference type="PANTHER" id="PTHR45008:SF1">
    <property type="entry name" value="PTS SYSTEM GLUCOSE-SPECIFIC EIIA COMPONENT"/>
    <property type="match status" value="1"/>
</dbReference>
<keyword evidence="6" id="KW-0418">Kinase</keyword>
<dbReference type="FunFam" id="2.70.70.10:FF:000001">
    <property type="entry name" value="PTS system glucose-specific IIA component"/>
    <property type="match status" value="1"/>
</dbReference>
<evidence type="ECO:0000256" key="5">
    <source>
        <dbReference type="ARBA" id="ARBA00022683"/>
    </source>
</evidence>
<dbReference type="InterPro" id="IPR011055">
    <property type="entry name" value="Dup_hybrid_motif"/>
</dbReference>
<name>A0A6S6QNI0_9FIRM</name>